<proteinExistence type="predicted"/>
<keyword evidence="3" id="KW-1185">Reference proteome</keyword>
<evidence type="ECO:0000313" key="2">
    <source>
        <dbReference type="EMBL" id="QEU73296.1"/>
    </source>
</evidence>
<feature type="transmembrane region" description="Helical" evidence="1">
    <location>
        <begin position="119"/>
        <end position="147"/>
    </location>
</feature>
<keyword evidence="1" id="KW-0472">Membrane</keyword>
<gene>
    <name evidence="2" type="ORF">CP967_15910</name>
</gene>
<organism evidence="2 3">
    <name type="scientific">Streptomyces nitrosporeus</name>
    <dbReference type="NCBI Taxonomy" id="28894"/>
    <lineage>
        <taxon>Bacteria</taxon>
        <taxon>Bacillati</taxon>
        <taxon>Actinomycetota</taxon>
        <taxon>Actinomycetes</taxon>
        <taxon>Kitasatosporales</taxon>
        <taxon>Streptomycetaceae</taxon>
        <taxon>Streptomyces</taxon>
    </lineage>
</organism>
<feature type="transmembrane region" description="Helical" evidence="1">
    <location>
        <begin position="41"/>
        <end position="62"/>
    </location>
</feature>
<dbReference type="OrthoDB" id="3297477at2"/>
<feature type="transmembrane region" description="Helical" evidence="1">
    <location>
        <begin position="195"/>
        <end position="214"/>
    </location>
</feature>
<feature type="transmembrane region" description="Helical" evidence="1">
    <location>
        <begin position="167"/>
        <end position="188"/>
    </location>
</feature>
<name>A0A5J6FB57_9ACTN</name>
<dbReference type="RefSeq" id="WP_150488608.1">
    <property type="nucleotide sequence ID" value="NZ_BMUV01000013.1"/>
</dbReference>
<evidence type="ECO:0000313" key="3">
    <source>
        <dbReference type="Proteomes" id="UP000326178"/>
    </source>
</evidence>
<dbReference type="Proteomes" id="UP000326178">
    <property type="component" value="Chromosome"/>
</dbReference>
<reference evidence="2 3" key="1">
    <citation type="submission" date="2017-09" db="EMBL/GenBank/DDBJ databases">
        <authorList>
            <person name="Lee N."/>
            <person name="Cho B.-K."/>
        </authorList>
    </citation>
    <scope>NUCLEOTIDE SEQUENCE [LARGE SCALE GENOMIC DNA]</scope>
    <source>
        <strain evidence="2 3">ATCC 12769</strain>
    </source>
</reference>
<feature type="transmembrane region" description="Helical" evidence="1">
    <location>
        <begin position="247"/>
        <end position="266"/>
    </location>
</feature>
<feature type="transmembrane region" description="Helical" evidence="1">
    <location>
        <begin position="74"/>
        <end position="98"/>
    </location>
</feature>
<evidence type="ECO:0000256" key="1">
    <source>
        <dbReference type="SAM" id="Phobius"/>
    </source>
</evidence>
<accession>A0A5J6FB57</accession>
<protein>
    <submittedName>
        <fullName evidence="2">ABC transporter permease</fullName>
    </submittedName>
</protein>
<sequence length="271" mass="27244">MSTSPTATPALTAPAPAVHRLSTAGILHSEWHKLRSLRSTWITLGTAASLVLGIGLVMGGTYTSGGGDSDIDTVVLVLYGTLLGQLCVTVLGILVTAGEYSTGMIRTSLTVVPRRLPVLWAKAAVFTVTAFVWMTVTALVTFLAAQALLAGTDQAAALTDSGVLRAIAGNSAGITLLGLTALGLGASLRSVPGAVGAYIGGVLLLPEVLGMLPYDAVESALVYFPTQAAGALGSATPIPGAASAGPALLALCLWAGASLAVAAVLVRRRDV</sequence>
<dbReference type="AlphaFoldDB" id="A0A5J6FB57"/>
<keyword evidence="1" id="KW-1133">Transmembrane helix</keyword>
<keyword evidence="1" id="KW-0812">Transmembrane</keyword>
<dbReference type="Pfam" id="PF12730">
    <property type="entry name" value="ABC2_membrane_4"/>
    <property type="match status" value="1"/>
</dbReference>
<dbReference type="EMBL" id="CP023702">
    <property type="protein sequence ID" value="QEU73296.1"/>
    <property type="molecule type" value="Genomic_DNA"/>
</dbReference>
<dbReference type="KEGG" id="snk:CP967_15910"/>